<evidence type="ECO:0000256" key="1">
    <source>
        <dbReference type="ARBA" id="ARBA00008007"/>
    </source>
</evidence>
<dbReference type="EMBL" id="JAJUBC010000010">
    <property type="protein sequence ID" value="MDD1793524.1"/>
    <property type="molecule type" value="Genomic_DNA"/>
</dbReference>
<dbReference type="Pfam" id="PF00156">
    <property type="entry name" value="Pribosyltran"/>
    <property type="match status" value="1"/>
</dbReference>
<organism evidence="3 4">
    <name type="scientific">Enterovibrio gelatinilyticus</name>
    <dbReference type="NCBI Taxonomy" id="2899819"/>
    <lineage>
        <taxon>Bacteria</taxon>
        <taxon>Pseudomonadati</taxon>
        <taxon>Pseudomonadota</taxon>
        <taxon>Gammaproteobacteria</taxon>
        <taxon>Vibrionales</taxon>
        <taxon>Vibrionaceae</taxon>
        <taxon>Enterovibrio</taxon>
    </lineage>
</organism>
<gene>
    <name evidence="3" type="ORF">LRP50_10330</name>
</gene>
<keyword evidence="4" id="KW-1185">Reference proteome</keyword>
<name>A0ABT5QZU7_9GAMM</name>
<evidence type="ECO:0000313" key="4">
    <source>
        <dbReference type="Proteomes" id="UP001149400"/>
    </source>
</evidence>
<dbReference type="Gene3D" id="3.40.50.2020">
    <property type="match status" value="1"/>
</dbReference>
<sequence>MMFRSILRALPLRCQLCHHTLVHRHYPWCETCHETFPRIPRCLHCGLPTPYVTDSCGRCLNSPPAWDRLICVGGYTFPYDKLLHRFKYQGHYWLAPALGKLLAEEIDDPAPILLPVPMHWRRRVMRGFNHSTLLAKALAKPLEAQCAPDILKRHRATRQQQGLSRQSRLSNLRGAFTSKGTLPKHVALVDDVVTTGATINELCRLLRKQGVTQIDVYCLCRTPPK</sequence>
<dbReference type="SUPFAM" id="SSF53271">
    <property type="entry name" value="PRTase-like"/>
    <property type="match status" value="1"/>
</dbReference>
<dbReference type="InterPro" id="IPR051910">
    <property type="entry name" value="ComF/GntX_DNA_util-trans"/>
</dbReference>
<reference evidence="3" key="1">
    <citation type="submission" date="2021-12" db="EMBL/GenBank/DDBJ databases">
        <title>Enterovibrio ZSDZ35 sp. nov. and Enterovibrio ZSDZ42 sp. nov., isolated from coastal seawater in Qingdao.</title>
        <authorList>
            <person name="Zhang P."/>
        </authorList>
    </citation>
    <scope>NUCLEOTIDE SEQUENCE</scope>
    <source>
        <strain evidence="3">ZSDZ42</strain>
    </source>
</reference>
<dbReference type="RefSeq" id="WP_274164382.1">
    <property type="nucleotide sequence ID" value="NZ_JAJUBC010000010.1"/>
</dbReference>
<comment type="caution">
    <text evidence="3">The sequence shown here is derived from an EMBL/GenBank/DDBJ whole genome shotgun (WGS) entry which is preliminary data.</text>
</comment>
<dbReference type="Proteomes" id="UP001149400">
    <property type="component" value="Unassembled WGS sequence"/>
</dbReference>
<feature type="domain" description="Phosphoribosyltransferase" evidence="2">
    <location>
        <begin position="132"/>
        <end position="223"/>
    </location>
</feature>
<dbReference type="PANTHER" id="PTHR47505">
    <property type="entry name" value="DNA UTILIZATION PROTEIN YHGH"/>
    <property type="match status" value="1"/>
</dbReference>
<dbReference type="InterPro" id="IPR029057">
    <property type="entry name" value="PRTase-like"/>
</dbReference>
<accession>A0ABT5QZU7</accession>
<dbReference type="InterPro" id="IPR000836">
    <property type="entry name" value="PRTase_dom"/>
</dbReference>
<protein>
    <submittedName>
        <fullName evidence="3">ComF family protein</fullName>
    </submittedName>
</protein>
<proteinExistence type="inferred from homology"/>
<evidence type="ECO:0000313" key="3">
    <source>
        <dbReference type="EMBL" id="MDD1793524.1"/>
    </source>
</evidence>
<evidence type="ECO:0000259" key="2">
    <source>
        <dbReference type="Pfam" id="PF00156"/>
    </source>
</evidence>
<dbReference type="PANTHER" id="PTHR47505:SF1">
    <property type="entry name" value="DNA UTILIZATION PROTEIN YHGH"/>
    <property type="match status" value="1"/>
</dbReference>
<comment type="similarity">
    <text evidence="1">Belongs to the ComF/GntX family.</text>
</comment>
<dbReference type="CDD" id="cd06223">
    <property type="entry name" value="PRTases_typeI"/>
    <property type="match status" value="1"/>
</dbReference>